<dbReference type="EMBL" id="BAABAL010000024">
    <property type="protein sequence ID" value="GAA4033747.1"/>
    <property type="molecule type" value="Genomic_DNA"/>
</dbReference>
<keyword evidence="1" id="KW-1133">Transmembrane helix</keyword>
<evidence type="ECO:0000313" key="3">
    <source>
        <dbReference type="Proteomes" id="UP001501747"/>
    </source>
</evidence>
<comment type="caution">
    <text evidence="2">The sequence shown here is derived from an EMBL/GenBank/DDBJ whole genome shotgun (WGS) entry which is preliminary data.</text>
</comment>
<dbReference type="Proteomes" id="UP001501747">
    <property type="component" value="Unassembled WGS sequence"/>
</dbReference>
<keyword evidence="3" id="KW-1185">Reference proteome</keyword>
<organism evidence="2 3">
    <name type="scientific">Allokutzneria multivorans</name>
    <dbReference type="NCBI Taxonomy" id="1142134"/>
    <lineage>
        <taxon>Bacteria</taxon>
        <taxon>Bacillati</taxon>
        <taxon>Actinomycetota</taxon>
        <taxon>Actinomycetes</taxon>
        <taxon>Pseudonocardiales</taxon>
        <taxon>Pseudonocardiaceae</taxon>
        <taxon>Allokutzneria</taxon>
    </lineage>
</organism>
<keyword evidence="1" id="KW-0472">Membrane</keyword>
<reference evidence="3" key="1">
    <citation type="journal article" date="2019" name="Int. J. Syst. Evol. Microbiol.">
        <title>The Global Catalogue of Microorganisms (GCM) 10K type strain sequencing project: providing services to taxonomists for standard genome sequencing and annotation.</title>
        <authorList>
            <consortium name="The Broad Institute Genomics Platform"/>
            <consortium name="The Broad Institute Genome Sequencing Center for Infectious Disease"/>
            <person name="Wu L."/>
            <person name="Ma J."/>
        </authorList>
    </citation>
    <scope>NUCLEOTIDE SEQUENCE [LARGE SCALE GENOMIC DNA]</scope>
    <source>
        <strain evidence="3">JCM 17342</strain>
    </source>
</reference>
<protein>
    <submittedName>
        <fullName evidence="2">Uncharacterized protein</fullName>
    </submittedName>
</protein>
<name>A0ABP7TZP6_9PSEU</name>
<evidence type="ECO:0000313" key="2">
    <source>
        <dbReference type="EMBL" id="GAA4033747.1"/>
    </source>
</evidence>
<keyword evidence="1" id="KW-0812">Transmembrane</keyword>
<accession>A0ABP7TZP6</accession>
<evidence type="ECO:0000256" key="1">
    <source>
        <dbReference type="SAM" id="Phobius"/>
    </source>
</evidence>
<sequence length="68" mass="7534">MVVFSQNMTTEGLKLCSVMFSSPGANWRFGIVVLLDLSFVAWWNKYPKGIARRLSGNHMTPGLTRGGT</sequence>
<feature type="transmembrane region" description="Helical" evidence="1">
    <location>
        <begin position="27"/>
        <end position="44"/>
    </location>
</feature>
<proteinExistence type="predicted"/>
<gene>
    <name evidence="2" type="ORF">GCM10022247_68490</name>
</gene>